<organism evidence="12 13">
    <name type="scientific">Candidula unifasciata</name>
    <dbReference type="NCBI Taxonomy" id="100452"/>
    <lineage>
        <taxon>Eukaryota</taxon>
        <taxon>Metazoa</taxon>
        <taxon>Spiralia</taxon>
        <taxon>Lophotrochozoa</taxon>
        <taxon>Mollusca</taxon>
        <taxon>Gastropoda</taxon>
        <taxon>Heterobranchia</taxon>
        <taxon>Euthyneura</taxon>
        <taxon>Panpulmonata</taxon>
        <taxon>Eupulmonata</taxon>
        <taxon>Stylommatophora</taxon>
        <taxon>Helicina</taxon>
        <taxon>Helicoidea</taxon>
        <taxon>Geomitridae</taxon>
        <taxon>Candidula</taxon>
    </lineage>
</organism>
<evidence type="ECO:0000256" key="10">
    <source>
        <dbReference type="SAM" id="MobiDB-lite"/>
    </source>
</evidence>
<keyword evidence="8" id="KW-0915">Sodium</keyword>
<feature type="binding site" evidence="8">
    <location>
        <position position="174"/>
    </location>
    <ligand>
        <name>Na(+)</name>
        <dbReference type="ChEBI" id="CHEBI:29101"/>
        <label>1</label>
    </ligand>
</feature>
<reference evidence="12" key="1">
    <citation type="submission" date="2021-04" db="EMBL/GenBank/DDBJ databases">
        <authorList>
            <consortium name="Molecular Ecology Group"/>
        </authorList>
    </citation>
    <scope>NUCLEOTIDE SEQUENCE</scope>
</reference>
<dbReference type="GO" id="GO:0005886">
    <property type="term" value="C:plasma membrane"/>
    <property type="evidence" value="ECO:0007669"/>
    <property type="project" value="TreeGrafter"/>
</dbReference>
<evidence type="ECO:0000256" key="7">
    <source>
        <dbReference type="ARBA" id="ARBA00023180"/>
    </source>
</evidence>
<name>A0A8S3ZQS4_9EUPU</name>
<dbReference type="PANTHER" id="PTHR11616:SF321">
    <property type="entry name" value="SODIUM-DEPENDENT NUTRIENT AMINO ACID TRANSPORTER 1-RELATED"/>
    <property type="match status" value="1"/>
</dbReference>
<evidence type="ECO:0000256" key="2">
    <source>
        <dbReference type="ARBA" id="ARBA00006459"/>
    </source>
</evidence>
<feature type="disulfide bond" evidence="9">
    <location>
        <begin position="40"/>
        <end position="49"/>
    </location>
</feature>
<dbReference type="GO" id="GO:0005283">
    <property type="term" value="F:amino acid:sodium symporter activity"/>
    <property type="evidence" value="ECO:0007669"/>
    <property type="project" value="TreeGrafter"/>
</dbReference>
<evidence type="ECO:0000313" key="13">
    <source>
        <dbReference type="Proteomes" id="UP000678393"/>
    </source>
</evidence>
<evidence type="ECO:0000313" key="12">
    <source>
        <dbReference type="EMBL" id="CAG5131873.1"/>
    </source>
</evidence>
<keyword evidence="8" id="KW-0479">Metal-binding</keyword>
<feature type="compositionally biased region" description="Basic and acidic residues" evidence="10">
    <location>
        <begin position="544"/>
        <end position="556"/>
    </location>
</feature>
<protein>
    <submittedName>
        <fullName evidence="12">Uncharacterized protein</fullName>
    </submittedName>
</protein>
<feature type="transmembrane region" description="Helical" evidence="11">
    <location>
        <begin position="89"/>
        <end position="109"/>
    </location>
</feature>
<feature type="transmembrane region" description="Helical" evidence="11">
    <location>
        <begin position="7"/>
        <end position="28"/>
    </location>
</feature>
<feature type="region of interest" description="Disordered" evidence="10">
    <location>
        <begin position="544"/>
        <end position="566"/>
    </location>
</feature>
<keyword evidence="6 11" id="KW-0472">Membrane</keyword>
<dbReference type="PRINTS" id="PR00176">
    <property type="entry name" value="NANEUSMPORT"/>
</dbReference>
<feature type="transmembrane region" description="Helical" evidence="11">
    <location>
        <begin position="300"/>
        <end position="319"/>
    </location>
</feature>
<feature type="binding site" evidence="8">
    <location>
        <position position="274"/>
    </location>
    <ligand>
        <name>Na(+)</name>
        <dbReference type="ChEBI" id="CHEBI:29101"/>
        <label>1</label>
    </ligand>
</feature>
<accession>A0A8S3ZQS4</accession>
<feature type="transmembrane region" description="Helical" evidence="11">
    <location>
        <begin position="167"/>
        <end position="188"/>
    </location>
</feature>
<dbReference type="GO" id="GO:0089718">
    <property type="term" value="P:amino acid import across plasma membrane"/>
    <property type="evidence" value="ECO:0007669"/>
    <property type="project" value="TreeGrafter"/>
</dbReference>
<feature type="binding site" evidence="8">
    <location>
        <position position="275"/>
    </location>
    <ligand>
        <name>Na(+)</name>
        <dbReference type="ChEBI" id="CHEBI:29101"/>
        <label>1</label>
    </ligand>
</feature>
<evidence type="ECO:0000256" key="9">
    <source>
        <dbReference type="PIRSR" id="PIRSR600175-2"/>
    </source>
</evidence>
<comment type="caution">
    <text evidence="12">The sequence shown here is derived from an EMBL/GenBank/DDBJ whole genome shotgun (WGS) entry which is preliminary data.</text>
</comment>
<evidence type="ECO:0000256" key="4">
    <source>
        <dbReference type="ARBA" id="ARBA00022692"/>
    </source>
</evidence>
<dbReference type="EMBL" id="CAJHNH020004902">
    <property type="protein sequence ID" value="CAG5131873.1"/>
    <property type="molecule type" value="Genomic_DNA"/>
</dbReference>
<dbReference type="AlphaFoldDB" id="A0A8S3ZQS4"/>
<dbReference type="PANTHER" id="PTHR11616">
    <property type="entry name" value="SODIUM/CHLORIDE DEPENDENT TRANSPORTER"/>
    <property type="match status" value="1"/>
</dbReference>
<feature type="transmembrane region" description="Helical" evidence="11">
    <location>
        <begin position="331"/>
        <end position="355"/>
    </location>
</feature>
<feature type="transmembrane region" description="Helical" evidence="11">
    <location>
        <begin position="200"/>
        <end position="224"/>
    </location>
</feature>
<feature type="transmembrane region" description="Helical" evidence="11">
    <location>
        <begin position="118"/>
        <end position="138"/>
    </location>
</feature>
<sequence>IGYGMVIISGIVCIYYNVIIAWNFYFLFSTINTVLPWTLCDQSWNTADCAEHRNLSQFRTGNQSSLASAEFWERNVLEMTDGIENFGTVRWPLFGCLLLAWVIVFMCLFKGIKSSGRVVYVTATFPYFVLVILLIRGVTLPGANEGIKFYVIPKWEKLQDVRVWGDAAVQIFYSVGMAWGSLITMASYNKFDHNVYRDAMVVPLVNCGTSIFAGFVIFSTLGFMSYSSGTPIETVVAQGPGLTFVAYPEAVSLMPFSHVWAVLFFLMIFTVGVDSQFGMFETITSAFIDEYPGLLRKRKVAFTALMCLVEFLLGVPLIFQGGIYLLQIIDWYSATFSLMLISVVECVVISWIYGVQRFVKDIELMLGKQPCIGWQIMWKYVTPTLVLFTWCFSIGTLEPVSIKSYKFPRWAIYVGWAMGALSLLPLPVSALFGLRRETTGTVWQRVKKLAQPAYNWGPSLEEDKVKYFHSMSQYDRERFESSFFNMDRDRYMLLRDVDSQGRTVGLNFEAGSKIEPVNDYILPIEAANYFPVLFPNVECNRSKVEKSELVDEDPKIDAVSTDDESK</sequence>
<feature type="transmembrane region" description="Helical" evidence="11">
    <location>
        <begin position="376"/>
        <end position="395"/>
    </location>
</feature>
<evidence type="ECO:0000256" key="3">
    <source>
        <dbReference type="ARBA" id="ARBA00022448"/>
    </source>
</evidence>
<feature type="non-terminal residue" evidence="12">
    <location>
        <position position="1"/>
    </location>
</feature>
<dbReference type="Proteomes" id="UP000678393">
    <property type="component" value="Unassembled WGS sequence"/>
</dbReference>
<comment type="subcellular location">
    <subcellularLocation>
        <location evidence="1">Membrane</location>
        <topology evidence="1">Multi-pass membrane protein</topology>
    </subcellularLocation>
</comment>
<evidence type="ECO:0000256" key="5">
    <source>
        <dbReference type="ARBA" id="ARBA00022989"/>
    </source>
</evidence>
<feature type="binding site" evidence="8">
    <location>
        <position position="206"/>
    </location>
    <ligand>
        <name>Na(+)</name>
        <dbReference type="ChEBI" id="CHEBI:29101"/>
        <label>1</label>
    </ligand>
</feature>
<keyword evidence="5 11" id="KW-1133">Transmembrane helix</keyword>
<evidence type="ECO:0000256" key="8">
    <source>
        <dbReference type="PIRSR" id="PIRSR600175-1"/>
    </source>
</evidence>
<keyword evidence="13" id="KW-1185">Reference proteome</keyword>
<evidence type="ECO:0000256" key="1">
    <source>
        <dbReference type="ARBA" id="ARBA00004141"/>
    </source>
</evidence>
<dbReference type="GO" id="GO:0046872">
    <property type="term" value="F:metal ion binding"/>
    <property type="evidence" value="ECO:0007669"/>
    <property type="project" value="UniProtKB-KW"/>
</dbReference>
<proteinExistence type="inferred from homology"/>
<dbReference type="InterPro" id="IPR000175">
    <property type="entry name" value="Na/ntran_symport"/>
</dbReference>
<evidence type="ECO:0000256" key="6">
    <source>
        <dbReference type="ARBA" id="ARBA00023136"/>
    </source>
</evidence>
<comment type="similarity">
    <text evidence="2">Belongs to the sodium:neurotransmitter symporter (SNF) (TC 2.A.22) family.</text>
</comment>
<dbReference type="OrthoDB" id="6581954at2759"/>
<evidence type="ECO:0000256" key="11">
    <source>
        <dbReference type="SAM" id="Phobius"/>
    </source>
</evidence>
<feature type="transmembrane region" description="Helical" evidence="11">
    <location>
        <begin position="259"/>
        <end position="280"/>
    </location>
</feature>
<keyword evidence="3" id="KW-0813">Transport</keyword>
<dbReference type="PROSITE" id="PS50267">
    <property type="entry name" value="NA_NEUROTRAN_SYMP_3"/>
    <property type="match status" value="1"/>
</dbReference>
<keyword evidence="9" id="KW-1015">Disulfide bond</keyword>
<dbReference type="SUPFAM" id="SSF161070">
    <property type="entry name" value="SNF-like"/>
    <property type="match status" value="1"/>
</dbReference>
<feature type="transmembrane region" description="Helical" evidence="11">
    <location>
        <begin position="410"/>
        <end position="434"/>
    </location>
</feature>
<gene>
    <name evidence="12" type="ORF">CUNI_LOCUS17431</name>
</gene>
<dbReference type="InterPro" id="IPR037272">
    <property type="entry name" value="SNS_sf"/>
</dbReference>
<keyword evidence="7" id="KW-0325">Glycoprotein</keyword>
<keyword evidence="4 11" id="KW-0812">Transmembrane</keyword>
<dbReference type="Pfam" id="PF00209">
    <property type="entry name" value="SNF"/>
    <property type="match status" value="1"/>
</dbReference>